<keyword evidence="2" id="KW-1185">Reference proteome</keyword>
<proteinExistence type="predicted"/>
<dbReference type="AlphaFoldDB" id="A0A5C8ZG04"/>
<evidence type="ECO:0000313" key="2">
    <source>
        <dbReference type="Proteomes" id="UP000321234"/>
    </source>
</evidence>
<accession>A0A5C8ZG04</accession>
<organism evidence="1 2">
    <name type="scientific">Quadrisphaera setariae</name>
    <dbReference type="NCBI Taxonomy" id="2593304"/>
    <lineage>
        <taxon>Bacteria</taxon>
        <taxon>Bacillati</taxon>
        <taxon>Actinomycetota</taxon>
        <taxon>Actinomycetes</taxon>
        <taxon>Kineosporiales</taxon>
        <taxon>Kineosporiaceae</taxon>
        <taxon>Quadrisphaera</taxon>
    </lineage>
</organism>
<dbReference type="Proteomes" id="UP000321234">
    <property type="component" value="Unassembled WGS sequence"/>
</dbReference>
<gene>
    <name evidence="1" type="ORF">FMM08_08520</name>
</gene>
<reference evidence="1 2" key="1">
    <citation type="submission" date="2019-07" db="EMBL/GenBank/DDBJ databases">
        <title>Quadrisphaera sp. strain DD2A genome sequencing and assembly.</title>
        <authorList>
            <person name="Kim I."/>
        </authorList>
    </citation>
    <scope>NUCLEOTIDE SEQUENCE [LARGE SCALE GENOMIC DNA]</scope>
    <source>
        <strain evidence="1 2">DD2A</strain>
    </source>
</reference>
<dbReference type="OrthoDB" id="9859540at2"/>
<comment type="caution">
    <text evidence="1">The sequence shown here is derived from an EMBL/GenBank/DDBJ whole genome shotgun (WGS) entry which is preliminary data.</text>
</comment>
<evidence type="ECO:0000313" key="1">
    <source>
        <dbReference type="EMBL" id="TXR56767.1"/>
    </source>
</evidence>
<sequence length="74" mass="7752">MTCDACGGRGFELVGVEPAGVVAMRCARCGRVERVVADLRPPAGTPARPSRYLALHEQRSQGVPEPVHAAAPLS</sequence>
<dbReference type="RefSeq" id="WP_147925896.1">
    <property type="nucleotide sequence ID" value="NZ_VKAC01000004.1"/>
</dbReference>
<protein>
    <submittedName>
        <fullName evidence="1">Uncharacterized protein</fullName>
    </submittedName>
</protein>
<dbReference type="EMBL" id="VKAC01000004">
    <property type="protein sequence ID" value="TXR56767.1"/>
    <property type="molecule type" value="Genomic_DNA"/>
</dbReference>
<name>A0A5C8ZG04_9ACTN</name>